<organism evidence="1 2">
    <name type="scientific">Hypoxylon rubiginosum</name>
    <dbReference type="NCBI Taxonomy" id="110542"/>
    <lineage>
        <taxon>Eukaryota</taxon>
        <taxon>Fungi</taxon>
        <taxon>Dikarya</taxon>
        <taxon>Ascomycota</taxon>
        <taxon>Pezizomycotina</taxon>
        <taxon>Sordariomycetes</taxon>
        <taxon>Xylariomycetidae</taxon>
        <taxon>Xylariales</taxon>
        <taxon>Hypoxylaceae</taxon>
        <taxon>Hypoxylon</taxon>
    </lineage>
</organism>
<name>A0ACB9ZEJ7_9PEZI</name>
<protein>
    <submittedName>
        <fullName evidence="1">Uncharacterized protein</fullName>
    </submittedName>
</protein>
<comment type="caution">
    <text evidence="1">The sequence shown here is derived from an EMBL/GenBank/DDBJ whole genome shotgun (WGS) entry which is preliminary data.</text>
</comment>
<dbReference type="Proteomes" id="UP001497700">
    <property type="component" value="Unassembled WGS sequence"/>
</dbReference>
<accession>A0ACB9ZEJ7</accession>
<proteinExistence type="predicted"/>
<gene>
    <name evidence="1" type="ORF">F4820DRAFT_45409</name>
</gene>
<keyword evidence="2" id="KW-1185">Reference proteome</keyword>
<dbReference type="EMBL" id="MU393432">
    <property type="protein sequence ID" value="KAI4869240.1"/>
    <property type="molecule type" value="Genomic_DNA"/>
</dbReference>
<sequence>MGRHSSLLKKATQQAKSRPNTPSSSQPKQAKHIKAQNKYRFKFDRNHVKNIRLKLPSRKVYSCQLSLSIILYARSVDTLRIIRHDDDLRSIEAEHHQDSISFLDLFLDGDYSPIPVTHLDMLEERLVTALSALHANRIFYPISARQVGFLQPCQGTPDGTEPRLYLQYNKKAKWASNKLPETWQADQLSHARCLFRVLKLLLRLSTSCQERISFNLQEQRDLETYIRKLGPPSHHIDLIINFAGPMTARLASEVMLYLVKNSKTGKACVFFNSLFGACLPLVGPKASPDAICEFYIQQRLDQYKAKSGVVVDKDLEDAVVRFTPATLAVFICCRAEIASNHDDFDKEQWWLMAKNFTGTCGPRDAWKKARGGRDSCLGLP</sequence>
<evidence type="ECO:0000313" key="1">
    <source>
        <dbReference type="EMBL" id="KAI4869240.1"/>
    </source>
</evidence>
<reference evidence="1 2" key="1">
    <citation type="journal article" date="2022" name="New Phytol.">
        <title>Ecological generalism drives hyperdiversity of secondary metabolite gene clusters in xylarialean endophytes.</title>
        <authorList>
            <person name="Franco M.E.E."/>
            <person name="Wisecaver J.H."/>
            <person name="Arnold A.E."/>
            <person name="Ju Y.M."/>
            <person name="Slot J.C."/>
            <person name="Ahrendt S."/>
            <person name="Moore L.P."/>
            <person name="Eastman K.E."/>
            <person name="Scott K."/>
            <person name="Konkel Z."/>
            <person name="Mondo S.J."/>
            <person name="Kuo A."/>
            <person name="Hayes R.D."/>
            <person name="Haridas S."/>
            <person name="Andreopoulos B."/>
            <person name="Riley R."/>
            <person name="LaButti K."/>
            <person name="Pangilinan J."/>
            <person name="Lipzen A."/>
            <person name="Amirebrahimi M."/>
            <person name="Yan J."/>
            <person name="Adam C."/>
            <person name="Keymanesh K."/>
            <person name="Ng V."/>
            <person name="Louie K."/>
            <person name="Northen T."/>
            <person name="Drula E."/>
            <person name="Henrissat B."/>
            <person name="Hsieh H.M."/>
            <person name="Youens-Clark K."/>
            <person name="Lutzoni F."/>
            <person name="Miadlikowska J."/>
            <person name="Eastwood D.C."/>
            <person name="Hamelin R.C."/>
            <person name="Grigoriev I.V."/>
            <person name="U'Ren J.M."/>
        </authorList>
    </citation>
    <scope>NUCLEOTIDE SEQUENCE [LARGE SCALE GENOMIC DNA]</scope>
    <source>
        <strain evidence="1 2">CBS 119005</strain>
    </source>
</reference>
<evidence type="ECO:0000313" key="2">
    <source>
        <dbReference type="Proteomes" id="UP001497700"/>
    </source>
</evidence>